<dbReference type="AlphaFoldDB" id="A0A0J6SUK6"/>
<sequence length="104" mass="11671">MSAKFRVSIATDVAPSIEAWRAAGWAVDEVAKHAVLGIRKEFHKHLQSNTPWIETAINYRRLAVRFMTKISLGIGVLAWPQMAGKWRGDPVQRSDAGQRTFPGR</sequence>
<dbReference type="Proteomes" id="UP000035929">
    <property type="component" value="Unassembled WGS sequence"/>
</dbReference>
<organism evidence="1 2">
    <name type="scientific">Methylobacterium aquaticum</name>
    <dbReference type="NCBI Taxonomy" id="270351"/>
    <lineage>
        <taxon>Bacteria</taxon>
        <taxon>Pseudomonadati</taxon>
        <taxon>Pseudomonadota</taxon>
        <taxon>Alphaproteobacteria</taxon>
        <taxon>Hyphomicrobiales</taxon>
        <taxon>Methylobacteriaceae</taxon>
        <taxon>Methylobacterium</taxon>
    </lineage>
</organism>
<evidence type="ECO:0000313" key="1">
    <source>
        <dbReference type="EMBL" id="KMO37008.1"/>
    </source>
</evidence>
<name>A0A0J6SUK6_9HYPH</name>
<evidence type="ECO:0000313" key="2">
    <source>
        <dbReference type="Proteomes" id="UP000035929"/>
    </source>
</evidence>
<gene>
    <name evidence="1" type="ORF">VP06_08565</name>
</gene>
<dbReference type="RefSeq" id="WP_048463359.1">
    <property type="nucleotide sequence ID" value="NZ_LABX01000061.1"/>
</dbReference>
<dbReference type="EMBL" id="LABX01000061">
    <property type="protein sequence ID" value="KMO37008.1"/>
    <property type="molecule type" value="Genomic_DNA"/>
</dbReference>
<dbReference type="PATRIC" id="fig|270351.6.peg.6469"/>
<reference evidence="1 2" key="1">
    <citation type="submission" date="2015-03" db="EMBL/GenBank/DDBJ databases">
        <title>Genome sequencing of Methylobacterium aquaticum DSM16371 type strain.</title>
        <authorList>
            <person name="Chaudhry V."/>
            <person name="Patil P.B."/>
        </authorList>
    </citation>
    <scope>NUCLEOTIDE SEQUENCE [LARGE SCALE GENOMIC DNA]</scope>
    <source>
        <strain evidence="1 2">DSM 16371</strain>
    </source>
</reference>
<accession>A0A0J6SUK6</accession>
<comment type="caution">
    <text evidence="1">The sequence shown here is derived from an EMBL/GenBank/DDBJ whole genome shotgun (WGS) entry which is preliminary data.</text>
</comment>
<proteinExistence type="predicted"/>
<protein>
    <submittedName>
        <fullName evidence="1">Uncharacterized protein</fullName>
    </submittedName>
</protein>